<evidence type="ECO:0008006" key="3">
    <source>
        <dbReference type="Google" id="ProtNLM"/>
    </source>
</evidence>
<dbReference type="STRING" id="933852.A0A0C3AFQ2"/>
<reference evidence="2" key="2">
    <citation type="submission" date="2015-01" db="EMBL/GenBank/DDBJ databases">
        <title>Evolutionary Origins and Diversification of the Mycorrhizal Mutualists.</title>
        <authorList>
            <consortium name="DOE Joint Genome Institute"/>
            <consortium name="Mycorrhizal Genomics Consortium"/>
            <person name="Kohler A."/>
            <person name="Kuo A."/>
            <person name="Nagy L.G."/>
            <person name="Floudas D."/>
            <person name="Copeland A."/>
            <person name="Barry K.W."/>
            <person name="Cichocki N."/>
            <person name="Veneault-Fourrey C."/>
            <person name="LaButti K."/>
            <person name="Lindquist E.A."/>
            <person name="Lipzen A."/>
            <person name="Lundell T."/>
            <person name="Morin E."/>
            <person name="Murat C."/>
            <person name="Riley R."/>
            <person name="Ohm R."/>
            <person name="Sun H."/>
            <person name="Tunlid A."/>
            <person name="Henrissat B."/>
            <person name="Grigoriev I.V."/>
            <person name="Hibbett D.S."/>
            <person name="Martin F."/>
        </authorList>
    </citation>
    <scope>NUCLEOTIDE SEQUENCE [LARGE SCALE GENOMIC DNA]</scope>
    <source>
        <strain evidence="2">MAFF 305830</strain>
    </source>
</reference>
<dbReference type="CDD" id="cd10170">
    <property type="entry name" value="ASKHA_NBD_HSP70"/>
    <property type="match status" value="1"/>
</dbReference>
<dbReference type="InterPro" id="IPR043129">
    <property type="entry name" value="ATPase_NBD"/>
</dbReference>
<sequence>MGTTIEGVYADFMRYLMENTQRFFEMTTPNGTEIWARLRDTIVIILATPNGWDIREQAVLAKAAIRASLVTKENVGQLLQFVTESEAAVHYALANQDGDWLKKKDIFAVIDCGGSTVDSTIYRCVSTAPLILKEVCPSECVQAGGIFVNREVRKLFEKLVQGSLFSDPEIIRSMTSAFESDLKPSFDGTMEEYNLKFGSLKDNDPTVGIHKGSITLSDNDLRPAFDLVTKRIIASCFETLIKQRTKYVVLVGGLAESPYVRRVLRKELAKYDIEMIMVGDHWKKAAGEGALISYIKQFVVARAVKATFGGCVYQNYDKKLHRDRKHMIQVYADGKERVEGAFHVWVKKGTILQGTFAHKLPYHRAWDATSMSDGDLIRNLGVVGIEVFGWEGDGVPIWCKDEEGKGVLSGMRHICTLNADLSALAGQLRTKNEPGGKKFYRVDYEVCIYFGGTQLRAKLQWKENGVLRESPVAIMPYVS</sequence>
<dbReference type="PANTHER" id="PTHR14187:SF5">
    <property type="entry name" value="HEAT SHOCK 70 KDA PROTEIN 12A"/>
    <property type="match status" value="1"/>
</dbReference>
<dbReference type="AlphaFoldDB" id="A0A0C3AFQ2"/>
<organism evidence="1 2">
    <name type="scientific">Serendipita vermifera MAFF 305830</name>
    <dbReference type="NCBI Taxonomy" id="933852"/>
    <lineage>
        <taxon>Eukaryota</taxon>
        <taxon>Fungi</taxon>
        <taxon>Dikarya</taxon>
        <taxon>Basidiomycota</taxon>
        <taxon>Agaricomycotina</taxon>
        <taxon>Agaricomycetes</taxon>
        <taxon>Sebacinales</taxon>
        <taxon>Serendipitaceae</taxon>
        <taxon>Serendipita</taxon>
    </lineage>
</organism>
<name>A0A0C3AFQ2_SERVB</name>
<accession>A0A0C3AFQ2</accession>
<dbReference type="SUPFAM" id="SSF53067">
    <property type="entry name" value="Actin-like ATPase domain"/>
    <property type="match status" value="1"/>
</dbReference>
<reference evidence="1 2" key="1">
    <citation type="submission" date="2014-04" db="EMBL/GenBank/DDBJ databases">
        <authorList>
            <consortium name="DOE Joint Genome Institute"/>
            <person name="Kuo A."/>
            <person name="Zuccaro A."/>
            <person name="Kohler A."/>
            <person name="Nagy L.G."/>
            <person name="Floudas D."/>
            <person name="Copeland A."/>
            <person name="Barry K.W."/>
            <person name="Cichocki N."/>
            <person name="Veneault-Fourrey C."/>
            <person name="LaButti K."/>
            <person name="Lindquist E.A."/>
            <person name="Lipzen A."/>
            <person name="Lundell T."/>
            <person name="Morin E."/>
            <person name="Murat C."/>
            <person name="Sun H."/>
            <person name="Tunlid A."/>
            <person name="Henrissat B."/>
            <person name="Grigoriev I.V."/>
            <person name="Hibbett D.S."/>
            <person name="Martin F."/>
            <person name="Nordberg H.P."/>
            <person name="Cantor M.N."/>
            <person name="Hua S.X."/>
        </authorList>
    </citation>
    <scope>NUCLEOTIDE SEQUENCE [LARGE SCALE GENOMIC DNA]</scope>
    <source>
        <strain evidence="1 2">MAFF 305830</strain>
    </source>
</reference>
<dbReference type="HOGENOM" id="CLU_009958_4_1_1"/>
<evidence type="ECO:0000313" key="1">
    <source>
        <dbReference type="EMBL" id="KIM23495.1"/>
    </source>
</evidence>
<dbReference type="PANTHER" id="PTHR14187">
    <property type="entry name" value="ALPHA KINASE/ELONGATION FACTOR 2 KINASE"/>
    <property type="match status" value="1"/>
</dbReference>
<dbReference type="Gene3D" id="3.90.640.10">
    <property type="entry name" value="Actin, Chain A, domain 4"/>
    <property type="match status" value="1"/>
</dbReference>
<dbReference type="OrthoDB" id="2963168at2759"/>
<evidence type="ECO:0000313" key="2">
    <source>
        <dbReference type="Proteomes" id="UP000054097"/>
    </source>
</evidence>
<keyword evidence="2" id="KW-1185">Reference proteome</keyword>
<dbReference type="Proteomes" id="UP000054097">
    <property type="component" value="Unassembled WGS sequence"/>
</dbReference>
<protein>
    <recommendedName>
        <fullName evidence="3">Actin-like ATPase domain-containing protein</fullName>
    </recommendedName>
</protein>
<gene>
    <name evidence="1" type="ORF">M408DRAFT_332329</name>
</gene>
<dbReference type="EMBL" id="KN824336">
    <property type="protein sequence ID" value="KIM23495.1"/>
    <property type="molecule type" value="Genomic_DNA"/>
</dbReference>
<proteinExistence type="predicted"/>
<dbReference type="Gene3D" id="3.30.420.40">
    <property type="match status" value="2"/>
</dbReference>